<evidence type="ECO:0000256" key="7">
    <source>
        <dbReference type="RuleBase" id="RU363034"/>
    </source>
</evidence>
<dbReference type="GO" id="GO:0006508">
    <property type="term" value="P:proteolysis"/>
    <property type="evidence" value="ECO:0000318"/>
    <property type="project" value="GO_Central"/>
</dbReference>
<evidence type="ECO:0000256" key="8">
    <source>
        <dbReference type="SAM" id="SignalP"/>
    </source>
</evidence>
<keyword evidence="5 7" id="KW-0720">Serine protease</keyword>
<dbReference type="GO" id="GO:0005576">
    <property type="term" value="C:extracellular region"/>
    <property type="evidence" value="ECO:0007669"/>
    <property type="project" value="UniProtKB-SubCell"/>
</dbReference>
<feature type="signal peptide" evidence="8">
    <location>
        <begin position="1"/>
        <end position="23"/>
    </location>
</feature>
<organism evidence="10 11">
    <name type="scientific">Tribolium castaneum</name>
    <name type="common">Red flour beetle</name>
    <dbReference type="NCBI Taxonomy" id="7070"/>
    <lineage>
        <taxon>Eukaryota</taxon>
        <taxon>Metazoa</taxon>
        <taxon>Ecdysozoa</taxon>
        <taxon>Arthropoda</taxon>
        <taxon>Hexapoda</taxon>
        <taxon>Insecta</taxon>
        <taxon>Pterygota</taxon>
        <taxon>Neoptera</taxon>
        <taxon>Endopterygota</taxon>
        <taxon>Coleoptera</taxon>
        <taxon>Polyphaga</taxon>
        <taxon>Cucujiformia</taxon>
        <taxon>Tenebrionidae</taxon>
        <taxon>Tenebrionidae incertae sedis</taxon>
        <taxon>Tribolium</taxon>
    </lineage>
</organism>
<evidence type="ECO:0000256" key="5">
    <source>
        <dbReference type="ARBA" id="ARBA00022825"/>
    </source>
</evidence>
<sequence>MKRLCFYFPTILIIISGENPCLAAEEDESRIVGGFEANKADYPYAVSLRDPNNHHFCGGTLIDHEHVVTAAHCVAGGRSNVVVVGSDSLDKGGSTHKVISTTVHPEYDPKLVVNDIALLKIEPVTSYKFSFPVRMQSNLSDYENPCYVMGWGLTEAGGKLSNKFKVAEVHPVSPTHCEEEWKEAYNPNVICTTSDGNSACQGDSGGPLICDEKFTGIVSFGKPCATGKPDVFTSVFAYNEWIDKNME</sequence>
<keyword evidence="3 7" id="KW-0645">Protease</keyword>
<evidence type="ECO:0000256" key="6">
    <source>
        <dbReference type="ARBA" id="ARBA00023157"/>
    </source>
</evidence>
<keyword evidence="4 7" id="KW-0378">Hydrolase</keyword>
<dbReference type="GO" id="GO:0004252">
    <property type="term" value="F:serine-type endopeptidase activity"/>
    <property type="evidence" value="ECO:0000318"/>
    <property type="project" value="GO_Central"/>
</dbReference>
<reference evidence="10 11" key="1">
    <citation type="journal article" date="2008" name="Nature">
        <title>The genome of the model beetle and pest Tribolium castaneum.</title>
        <authorList>
            <consortium name="Tribolium Genome Sequencing Consortium"/>
            <person name="Richards S."/>
            <person name="Gibbs R.A."/>
            <person name="Weinstock G.M."/>
            <person name="Brown S.J."/>
            <person name="Denell R."/>
            <person name="Beeman R.W."/>
            <person name="Gibbs R."/>
            <person name="Beeman R.W."/>
            <person name="Brown S.J."/>
            <person name="Bucher G."/>
            <person name="Friedrich M."/>
            <person name="Grimmelikhuijzen C.J."/>
            <person name="Klingler M."/>
            <person name="Lorenzen M."/>
            <person name="Richards S."/>
            <person name="Roth S."/>
            <person name="Schroder R."/>
            <person name="Tautz D."/>
            <person name="Zdobnov E.M."/>
            <person name="Muzny D."/>
            <person name="Gibbs R.A."/>
            <person name="Weinstock G.M."/>
            <person name="Attaway T."/>
            <person name="Bell S."/>
            <person name="Buhay C.J."/>
            <person name="Chandrabose M.N."/>
            <person name="Chavez D."/>
            <person name="Clerk-Blankenburg K.P."/>
            <person name="Cree A."/>
            <person name="Dao M."/>
            <person name="Davis C."/>
            <person name="Chacko J."/>
            <person name="Dinh H."/>
            <person name="Dugan-Rocha S."/>
            <person name="Fowler G."/>
            <person name="Garner T.T."/>
            <person name="Garnes J."/>
            <person name="Gnirke A."/>
            <person name="Hawes A."/>
            <person name="Hernandez J."/>
            <person name="Hines S."/>
            <person name="Holder M."/>
            <person name="Hume J."/>
            <person name="Jhangiani S.N."/>
            <person name="Joshi V."/>
            <person name="Khan Z.M."/>
            <person name="Jackson L."/>
            <person name="Kovar C."/>
            <person name="Kowis A."/>
            <person name="Lee S."/>
            <person name="Lewis L.R."/>
            <person name="Margolis J."/>
            <person name="Morgan M."/>
            <person name="Nazareth L.V."/>
            <person name="Nguyen N."/>
            <person name="Okwuonu G."/>
            <person name="Parker D."/>
            <person name="Richards S."/>
            <person name="Ruiz S.J."/>
            <person name="Santibanez J."/>
            <person name="Savard J."/>
            <person name="Scherer S.E."/>
            <person name="Schneider B."/>
            <person name="Sodergren E."/>
            <person name="Tautz D."/>
            <person name="Vattahil S."/>
            <person name="Villasana D."/>
            <person name="White C.S."/>
            <person name="Wright R."/>
            <person name="Park Y."/>
            <person name="Beeman R.W."/>
            <person name="Lord J."/>
            <person name="Oppert B."/>
            <person name="Lorenzen M."/>
            <person name="Brown S."/>
            <person name="Wang L."/>
            <person name="Savard J."/>
            <person name="Tautz D."/>
            <person name="Richards S."/>
            <person name="Weinstock G."/>
            <person name="Gibbs R.A."/>
            <person name="Liu Y."/>
            <person name="Worley K."/>
            <person name="Weinstock G."/>
            <person name="Elsik C.G."/>
            <person name="Reese J.T."/>
            <person name="Elhaik E."/>
            <person name="Landan G."/>
            <person name="Graur D."/>
            <person name="Arensburger P."/>
            <person name="Atkinson P."/>
            <person name="Beeman R.W."/>
            <person name="Beidler J."/>
            <person name="Brown S.J."/>
            <person name="Demuth J.P."/>
            <person name="Drury D.W."/>
            <person name="Du Y.Z."/>
            <person name="Fujiwara H."/>
            <person name="Lorenzen M."/>
            <person name="Maselli V."/>
            <person name="Osanai M."/>
            <person name="Park Y."/>
            <person name="Robertson H.M."/>
            <person name="Tu Z."/>
            <person name="Wang J.J."/>
            <person name="Wang S."/>
            <person name="Richards S."/>
            <person name="Song H."/>
            <person name="Zhang L."/>
            <person name="Sodergren E."/>
            <person name="Werner D."/>
            <person name="Stanke M."/>
            <person name="Morgenstern B."/>
            <person name="Solovyev V."/>
            <person name="Kosarev P."/>
            <person name="Brown G."/>
            <person name="Chen H.C."/>
            <person name="Ermolaeva O."/>
            <person name="Hlavina W."/>
            <person name="Kapustin Y."/>
            <person name="Kiryutin B."/>
            <person name="Kitts P."/>
            <person name="Maglott D."/>
            <person name="Pruitt K."/>
            <person name="Sapojnikov V."/>
            <person name="Souvorov A."/>
            <person name="Mackey A.J."/>
            <person name="Waterhouse R.M."/>
            <person name="Wyder S."/>
            <person name="Zdobnov E.M."/>
            <person name="Zdobnov E.M."/>
            <person name="Wyder S."/>
            <person name="Kriventseva E.V."/>
            <person name="Kadowaki T."/>
            <person name="Bork P."/>
            <person name="Aranda M."/>
            <person name="Bao R."/>
            <person name="Beermann A."/>
            <person name="Berns N."/>
            <person name="Bolognesi R."/>
            <person name="Bonneton F."/>
            <person name="Bopp D."/>
            <person name="Brown S.J."/>
            <person name="Bucher G."/>
            <person name="Butts T."/>
            <person name="Chaumot A."/>
            <person name="Denell R.E."/>
            <person name="Ferrier D.E."/>
            <person name="Friedrich M."/>
            <person name="Gordon C.M."/>
            <person name="Jindra M."/>
            <person name="Klingler M."/>
            <person name="Lan Q."/>
            <person name="Lattorff H.M."/>
            <person name="Laudet V."/>
            <person name="von Levetsow C."/>
            <person name="Liu Z."/>
            <person name="Lutz R."/>
            <person name="Lynch J.A."/>
            <person name="da Fonseca R.N."/>
            <person name="Posnien N."/>
            <person name="Reuter R."/>
            <person name="Roth S."/>
            <person name="Savard J."/>
            <person name="Schinko J.B."/>
            <person name="Schmitt C."/>
            <person name="Schoppmeier M."/>
            <person name="Schroder R."/>
            <person name="Shippy T.D."/>
            <person name="Simonnet F."/>
            <person name="Marques-Souza H."/>
            <person name="Tautz D."/>
            <person name="Tomoyasu Y."/>
            <person name="Trauner J."/>
            <person name="Van der Zee M."/>
            <person name="Vervoort M."/>
            <person name="Wittkopp N."/>
            <person name="Wimmer E.A."/>
            <person name="Yang X."/>
            <person name="Jones A.K."/>
            <person name="Sattelle D.B."/>
            <person name="Ebert P.R."/>
            <person name="Nelson D."/>
            <person name="Scott J.G."/>
            <person name="Beeman R.W."/>
            <person name="Muthukrishnan S."/>
            <person name="Kramer K.J."/>
            <person name="Arakane Y."/>
            <person name="Beeman R.W."/>
            <person name="Zhu Q."/>
            <person name="Hogenkamp D."/>
            <person name="Dixit R."/>
            <person name="Oppert B."/>
            <person name="Jiang H."/>
            <person name="Zou Z."/>
            <person name="Marshall J."/>
            <person name="Elpidina E."/>
            <person name="Vinokurov K."/>
            <person name="Oppert C."/>
            <person name="Zou Z."/>
            <person name="Evans J."/>
            <person name="Lu Z."/>
            <person name="Zhao P."/>
            <person name="Sumathipala N."/>
            <person name="Altincicek B."/>
            <person name="Vilcinskas A."/>
            <person name="Williams M."/>
            <person name="Hultmark D."/>
            <person name="Hetru C."/>
            <person name="Jiang H."/>
            <person name="Grimmelikhuijzen C.J."/>
            <person name="Hauser F."/>
            <person name="Cazzamali G."/>
            <person name="Williamson M."/>
            <person name="Park Y."/>
            <person name="Li B."/>
            <person name="Tanaka Y."/>
            <person name="Predel R."/>
            <person name="Neupert S."/>
            <person name="Schachtner J."/>
            <person name="Verleyen P."/>
            <person name="Raible F."/>
            <person name="Bork P."/>
            <person name="Friedrich M."/>
            <person name="Walden K.K."/>
            <person name="Robertson H.M."/>
            <person name="Angeli S."/>
            <person name="Foret S."/>
            <person name="Bucher G."/>
            <person name="Schuetz S."/>
            <person name="Maleszka R."/>
            <person name="Wimmer E.A."/>
            <person name="Beeman R.W."/>
            <person name="Lorenzen M."/>
            <person name="Tomoyasu Y."/>
            <person name="Miller S.C."/>
            <person name="Grossmann D."/>
            <person name="Bucher G."/>
        </authorList>
    </citation>
    <scope>NUCLEOTIDE SEQUENCE [LARGE SCALE GENOMIC DNA]</scope>
    <source>
        <strain evidence="10 11">Georgia GA2</strain>
    </source>
</reference>
<dbReference type="OMA" id="HANWINK"/>
<comment type="subcellular location">
    <subcellularLocation>
        <location evidence="1">Secreted</location>
        <location evidence="1">Extracellular space</location>
    </subcellularLocation>
</comment>
<dbReference type="EMBL" id="KQ971343">
    <property type="protein sequence ID" value="KYB27427.1"/>
    <property type="molecule type" value="Genomic_DNA"/>
</dbReference>
<dbReference type="SUPFAM" id="SSF50494">
    <property type="entry name" value="Trypsin-like serine proteases"/>
    <property type="match status" value="1"/>
</dbReference>
<dbReference type="PROSITE" id="PS50240">
    <property type="entry name" value="TRYPSIN_DOM"/>
    <property type="match status" value="1"/>
</dbReference>
<evidence type="ECO:0000256" key="4">
    <source>
        <dbReference type="ARBA" id="ARBA00022801"/>
    </source>
</evidence>
<comment type="similarity">
    <text evidence="2">Belongs to the peptidase S1 family.</text>
</comment>
<dbReference type="Pfam" id="PF00089">
    <property type="entry name" value="Trypsin"/>
    <property type="match status" value="1"/>
</dbReference>
<evidence type="ECO:0000313" key="10">
    <source>
        <dbReference type="EMBL" id="KYB27427.1"/>
    </source>
</evidence>
<dbReference type="PANTHER" id="PTHR24276:SF96">
    <property type="entry name" value="PEPTIDASE S1 DOMAIN-CONTAINING PROTEIN"/>
    <property type="match status" value="1"/>
</dbReference>
<gene>
    <name evidence="10" type="primary">AUGUSTUS-3.0.2_13084</name>
    <name evidence="10" type="ORF">TcasGA2_TC013084</name>
</gene>
<evidence type="ECO:0000259" key="9">
    <source>
        <dbReference type="PROSITE" id="PS50240"/>
    </source>
</evidence>
<evidence type="ECO:0000256" key="3">
    <source>
        <dbReference type="ARBA" id="ARBA00022670"/>
    </source>
</evidence>
<feature type="domain" description="Peptidase S1" evidence="9">
    <location>
        <begin position="31"/>
        <end position="247"/>
    </location>
</feature>
<dbReference type="InterPro" id="IPR018114">
    <property type="entry name" value="TRYPSIN_HIS"/>
</dbReference>
<dbReference type="eggNOG" id="KOG3627">
    <property type="taxonomic scope" value="Eukaryota"/>
</dbReference>
<dbReference type="InParanoid" id="A0A139WI22"/>
<dbReference type="FunFam" id="2.40.10.10:FF:000036">
    <property type="entry name" value="Trypsin beta"/>
    <property type="match status" value="1"/>
</dbReference>
<dbReference type="CDD" id="cd00190">
    <property type="entry name" value="Tryp_SPc"/>
    <property type="match status" value="1"/>
</dbReference>
<dbReference type="Proteomes" id="UP000007266">
    <property type="component" value="Linkage group 5"/>
</dbReference>
<protein>
    <submittedName>
        <fullName evidence="10">Serine protease P134</fullName>
    </submittedName>
</protein>
<evidence type="ECO:0000256" key="2">
    <source>
        <dbReference type="ARBA" id="ARBA00007664"/>
    </source>
</evidence>
<proteinExistence type="inferred from homology"/>
<dbReference type="PROSITE" id="PS00135">
    <property type="entry name" value="TRYPSIN_SER"/>
    <property type="match status" value="1"/>
</dbReference>
<evidence type="ECO:0000256" key="1">
    <source>
        <dbReference type="ARBA" id="ARBA00004239"/>
    </source>
</evidence>
<dbReference type="InterPro" id="IPR050430">
    <property type="entry name" value="Peptidase_S1"/>
</dbReference>
<dbReference type="InterPro" id="IPR043504">
    <property type="entry name" value="Peptidase_S1_PA_chymotrypsin"/>
</dbReference>
<dbReference type="PANTHER" id="PTHR24276">
    <property type="entry name" value="POLYSERASE-RELATED"/>
    <property type="match status" value="1"/>
</dbReference>
<evidence type="ECO:0000313" key="11">
    <source>
        <dbReference type="Proteomes" id="UP000007266"/>
    </source>
</evidence>
<feature type="chain" id="PRO_5007299970" evidence="8">
    <location>
        <begin position="24"/>
        <end position="247"/>
    </location>
</feature>
<dbReference type="SMART" id="SM00020">
    <property type="entry name" value="Tryp_SPc"/>
    <property type="match status" value="1"/>
</dbReference>
<dbReference type="InterPro" id="IPR009003">
    <property type="entry name" value="Peptidase_S1_PA"/>
</dbReference>
<reference evidence="10 11" key="2">
    <citation type="journal article" date="2010" name="Nucleic Acids Res.">
        <title>BeetleBase in 2010: revisions to provide comprehensive genomic information for Tribolium castaneum.</title>
        <authorList>
            <person name="Kim H.S."/>
            <person name="Murphy T."/>
            <person name="Xia J."/>
            <person name="Caragea D."/>
            <person name="Park Y."/>
            <person name="Beeman R.W."/>
            <person name="Lorenzen M.D."/>
            <person name="Butcher S."/>
            <person name="Manak J.R."/>
            <person name="Brown S.J."/>
        </authorList>
    </citation>
    <scope>GENOME REANNOTATION</scope>
    <source>
        <strain evidence="10 11">Georgia GA2</strain>
    </source>
</reference>
<name>A0A139WI22_TRICA</name>
<dbReference type="PROSITE" id="PS00134">
    <property type="entry name" value="TRYPSIN_HIS"/>
    <property type="match status" value="1"/>
</dbReference>
<accession>A0A139WI22</accession>
<dbReference type="AlphaFoldDB" id="A0A139WI22"/>
<dbReference type="FunFam" id="2.40.10.10:FF:000068">
    <property type="entry name" value="transmembrane protease serine 2"/>
    <property type="match status" value="1"/>
</dbReference>
<keyword evidence="6" id="KW-1015">Disulfide bond</keyword>
<dbReference type="InterPro" id="IPR001254">
    <property type="entry name" value="Trypsin_dom"/>
</dbReference>
<dbReference type="STRING" id="7070.A0A139WI22"/>
<dbReference type="InterPro" id="IPR033116">
    <property type="entry name" value="TRYPSIN_SER"/>
</dbReference>
<keyword evidence="11" id="KW-1185">Reference proteome</keyword>
<dbReference type="InterPro" id="IPR001314">
    <property type="entry name" value="Peptidase_S1A"/>
</dbReference>
<dbReference type="PRINTS" id="PR00722">
    <property type="entry name" value="CHYMOTRYPSIN"/>
</dbReference>
<keyword evidence="8" id="KW-0732">Signal</keyword>
<dbReference type="Gene3D" id="2.40.10.10">
    <property type="entry name" value="Trypsin-like serine proteases"/>
    <property type="match status" value="1"/>
</dbReference>